<keyword evidence="2" id="KW-1185">Reference proteome</keyword>
<organism evidence="1 2">
    <name type="scientific">Gigaspora margarita</name>
    <dbReference type="NCBI Taxonomy" id="4874"/>
    <lineage>
        <taxon>Eukaryota</taxon>
        <taxon>Fungi</taxon>
        <taxon>Fungi incertae sedis</taxon>
        <taxon>Mucoromycota</taxon>
        <taxon>Glomeromycotina</taxon>
        <taxon>Glomeromycetes</taxon>
        <taxon>Diversisporales</taxon>
        <taxon>Gigasporaceae</taxon>
        <taxon>Gigaspora</taxon>
    </lineage>
</organism>
<reference evidence="1 2" key="1">
    <citation type="submission" date="2021-06" db="EMBL/GenBank/DDBJ databases">
        <authorList>
            <person name="Kallberg Y."/>
            <person name="Tangrot J."/>
            <person name="Rosling A."/>
        </authorList>
    </citation>
    <scope>NUCLEOTIDE SEQUENCE [LARGE SCALE GENOMIC DNA]</scope>
    <source>
        <strain evidence="1 2">120-4 pot B 10/14</strain>
    </source>
</reference>
<dbReference type="EMBL" id="CAJVQB010000805">
    <property type="protein sequence ID" value="CAG8508040.1"/>
    <property type="molecule type" value="Genomic_DNA"/>
</dbReference>
<evidence type="ECO:0000313" key="2">
    <source>
        <dbReference type="Proteomes" id="UP000789901"/>
    </source>
</evidence>
<gene>
    <name evidence="1" type="ORF">GMARGA_LOCUS2537</name>
</gene>
<accession>A0ABN7U8I2</accession>
<proteinExistence type="predicted"/>
<evidence type="ECO:0000313" key="1">
    <source>
        <dbReference type="EMBL" id="CAG8508040.1"/>
    </source>
</evidence>
<dbReference type="Proteomes" id="UP000789901">
    <property type="component" value="Unassembled WGS sequence"/>
</dbReference>
<sequence>MRNSFCGLYNFLKKEKSSKSNNYFKNIPQEIMILIMLNLDGYDLIMFSMEWKKTINYAYKPNPYEIENLSTKGWFKFKVPNKIFVHKNSKVKTELRRYTSLEENEISLWIKSMELYSVQLVRCQK</sequence>
<name>A0ABN7U8I2_GIGMA</name>
<protein>
    <submittedName>
        <fullName evidence="1">34487_t:CDS:1</fullName>
    </submittedName>
</protein>
<comment type="caution">
    <text evidence="1">The sequence shown here is derived from an EMBL/GenBank/DDBJ whole genome shotgun (WGS) entry which is preliminary data.</text>
</comment>